<feature type="transmembrane region" description="Helical" evidence="1">
    <location>
        <begin position="137"/>
        <end position="157"/>
    </location>
</feature>
<dbReference type="InterPro" id="IPR012861">
    <property type="entry name" value="DUF1634"/>
</dbReference>
<comment type="caution">
    <text evidence="2">The sequence shown here is derived from an EMBL/GenBank/DDBJ whole genome shotgun (WGS) entry which is preliminary data.</text>
</comment>
<sequence length="185" mass="20795">MYKINSGFRWTTTAETEREIFALALAPEDIDSDIQQLEEHRLSNVGQLNHNCEMDSNKKLTKTQSEQELEYLLSNLLKYGVLIASTVVLFGGILYLIHHGSEPAEYQFFRGTQSEFRSPGGVVTAVLSGSRRGIIQLGLLLLIATPILRVIVSLFSFLIRREFIYVIITSIVLASLTYSLVGAYY</sequence>
<feature type="transmembrane region" description="Helical" evidence="1">
    <location>
        <begin position="163"/>
        <end position="184"/>
    </location>
</feature>
<keyword evidence="1" id="KW-1133">Transmembrane helix</keyword>
<evidence type="ECO:0000256" key="1">
    <source>
        <dbReference type="SAM" id="Phobius"/>
    </source>
</evidence>
<organism evidence="2 3">
    <name type="scientific">Anabaena lutea FACHB-196</name>
    <dbReference type="NCBI Taxonomy" id="2692881"/>
    <lineage>
        <taxon>Bacteria</taxon>
        <taxon>Bacillati</taxon>
        <taxon>Cyanobacteriota</taxon>
        <taxon>Cyanophyceae</taxon>
        <taxon>Nostocales</taxon>
        <taxon>Nostocaceae</taxon>
        <taxon>Anabaena</taxon>
    </lineage>
</organism>
<reference evidence="2 3" key="1">
    <citation type="journal article" date="2020" name="ISME J.">
        <title>Comparative genomics reveals insights into cyanobacterial evolution and habitat adaptation.</title>
        <authorList>
            <person name="Chen M.Y."/>
            <person name="Teng W.K."/>
            <person name="Zhao L."/>
            <person name="Hu C.X."/>
            <person name="Zhou Y.K."/>
            <person name="Han B.P."/>
            <person name="Song L.R."/>
            <person name="Shu W.S."/>
        </authorList>
    </citation>
    <scope>NUCLEOTIDE SEQUENCE [LARGE SCALE GENOMIC DNA]</scope>
    <source>
        <strain evidence="2 3">FACHB-196</strain>
    </source>
</reference>
<keyword evidence="1" id="KW-0812">Transmembrane</keyword>
<dbReference type="Pfam" id="PF07843">
    <property type="entry name" value="DUF1634"/>
    <property type="match status" value="1"/>
</dbReference>
<dbReference type="EMBL" id="JACJST010000002">
    <property type="protein sequence ID" value="MBD2567096.1"/>
    <property type="molecule type" value="Genomic_DNA"/>
</dbReference>
<dbReference type="Proteomes" id="UP000640531">
    <property type="component" value="Unassembled WGS sequence"/>
</dbReference>
<dbReference type="RefSeq" id="WP_190711877.1">
    <property type="nucleotide sequence ID" value="NZ_JACJST010000002.1"/>
</dbReference>
<feature type="transmembrane region" description="Helical" evidence="1">
    <location>
        <begin position="76"/>
        <end position="97"/>
    </location>
</feature>
<accession>A0ABR8FBV2</accession>
<evidence type="ECO:0000313" key="2">
    <source>
        <dbReference type="EMBL" id="MBD2567096.1"/>
    </source>
</evidence>
<gene>
    <name evidence="2" type="ORF">H6G59_04130</name>
</gene>
<keyword evidence="1" id="KW-0472">Membrane</keyword>
<evidence type="ECO:0000313" key="3">
    <source>
        <dbReference type="Proteomes" id="UP000640531"/>
    </source>
</evidence>
<protein>
    <submittedName>
        <fullName evidence="2">DUF1634 domain-containing protein</fullName>
    </submittedName>
</protein>
<keyword evidence="3" id="KW-1185">Reference proteome</keyword>
<name>A0ABR8FBV2_9NOST</name>
<proteinExistence type="predicted"/>